<dbReference type="SUPFAM" id="SSF81442">
    <property type="entry name" value="Cytochrome c oxidase subunit I-like"/>
    <property type="match status" value="1"/>
</dbReference>
<accession>A0A381QKX5</accession>
<dbReference type="AlphaFoldDB" id="A0A381QKX5"/>
<protein>
    <recommendedName>
        <fullName evidence="6">Cytochrome oxidase subunit I profile domain-containing protein</fullName>
    </recommendedName>
</protein>
<feature type="transmembrane region" description="Helical" evidence="5">
    <location>
        <begin position="258"/>
        <end position="283"/>
    </location>
</feature>
<dbReference type="GO" id="GO:0009060">
    <property type="term" value="P:aerobic respiration"/>
    <property type="evidence" value="ECO:0007669"/>
    <property type="project" value="InterPro"/>
</dbReference>
<dbReference type="InterPro" id="IPR000883">
    <property type="entry name" value="Cyt_C_Oxase_1"/>
</dbReference>
<gene>
    <name evidence="7" type="ORF">METZ01_LOCUS32428</name>
</gene>
<keyword evidence="4 5" id="KW-0472">Membrane</keyword>
<feature type="transmembrane region" description="Helical" evidence="5">
    <location>
        <begin position="365"/>
        <end position="386"/>
    </location>
</feature>
<evidence type="ECO:0000256" key="4">
    <source>
        <dbReference type="ARBA" id="ARBA00023136"/>
    </source>
</evidence>
<organism evidence="7">
    <name type="scientific">marine metagenome</name>
    <dbReference type="NCBI Taxonomy" id="408172"/>
    <lineage>
        <taxon>unclassified sequences</taxon>
        <taxon>metagenomes</taxon>
        <taxon>ecological metagenomes</taxon>
    </lineage>
</organism>
<feature type="transmembrane region" description="Helical" evidence="5">
    <location>
        <begin position="89"/>
        <end position="108"/>
    </location>
</feature>
<evidence type="ECO:0000256" key="2">
    <source>
        <dbReference type="ARBA" id="ARBA00022692"/>
    </source>
</evidence>
<proteinExistence type="predicted"/>
<dbReference type="GO" id="GO:0016020">
    <property type="term" value="C:membrane"/>
    <property type="evidence" value="ECO:0007669"/>
    <property type="project" value="UniProtKB-SubCell"/>
</dbReference>
<comment type="subcellular location">
    <subcellularLocation>
        <location evidence="1">Membrane</location>
        <topology evidence="1">Multi-pass membrane protein</topology>
    </subcellularLocation>
</comment>
<feature type="transmembrane region" description="Helical" evidence="5">
    <location>
        <begin position="172"/>
        <end position="193"/>
    </location>
</feature>
<dbReference type="Pfam" id="PF00115">
    <property type="entry name" value="COX1"/>
    <property type="match status" value="1"/>
</dbReference>
<feature type="transmembrane region" description="Helical" evidence="5">
    <location>
        <begin position="484"/>
        <end position="507"/>
    </location>
</feature>
<feature type="domain" description="Cytochrome oxidase subunit I profile" evidence="6">
    <location>
        <begin position="22"/>
        <end position="546"/>
    </location>
</feature>
<feature type="transmembrane region" description="Helical" evidence="5">
    <location>
        <begin position="295"/>
        <end position="316"/>
    </location>
</feature>
<evidence type="ECO:0000256" key="1">
    <source>
        <dbReference type="ARBA" id="ARBA00004141"/>
    </source>
</evidence>
<dbReference type="InterPro" id="IPR036927">
    <property type="entry name" value="Cyt_c_oxase-like_su1_sf"/>
</dbReference>
<evidence type="ECO:0000259" key="6">
    <source>
        <dbReference type="PROSITE" id="PS50855"/>
    </source>
</evidence>
<feature type="transmembrane region" description="Helical" evidence="5">
    <location>
        <begin position="129"/>
        <end position="152"/>
    </location>
</feature>
<keyword evidence="3 5" id="KW-1133">Transmembrane helix</keyword>
<dbReference type="PANTHER" id="PTHR10422">
    <property type="entry name" value="CYTOCHROME C OXIDASE SUBUNIT 1"/>
    <property type="match status" value="1"/>
</dbReference>
<dbReference type="Gene3D" id="1.20.210.10">
    <property type="entry name" value="Cytochrome c oxidase-like, subunit I domain"/>
    <property type="match status" value="1"/>
</dbReference>
<dbReference type="GO" id="GO:0004129">
    <property type="term" value="F:cytochrome-c oxidase activity"/>
    <property type="evidence" value="ECO:0007669"/>
    <property type="project" value="InterPro"/>
</dbReference>
<dbReference type="GO" id="GO:0020037">
    <property type="term" value="F:heme binding"/>
    <property type="evidence" value="ECO:0007669"/>
    <property type="project" value="InterPro"/>
</dbReference>
<dbReference type="PROSITE" id="PS50855">
    <property type="entry name" value="COX1"/>
    <property type="match status" value="1"/>
</dbReference>
<dbReference type="EMBL" id="UINC01001393">
    <property type="protein sequence ID" value="SUZ79574.1"/>
    <property type="molecule type" value="Genomic_DNA"/>
</dbReference>
<evidence type="ECO:0000256" key="3">
    <source>
        <dbReference type="ARBA" id="ARBA00022989"/>
    </source>
</evidence>
<feature type="transmembrane region" description="Helical" evidence="5">
    <location>
        <begin position="445"/>
        <end position="464"/>
    </location>
</feature>
<reference evidence="7" key="1">
    <citation type="submission" date="2018-05" db="EMBL/GenBank/DDBJ databases">
        <authorList>
            <person name="Lanie J.A."/>
            <person name="Ng W.-L."/>
            <person name="Kazmierczak K.M."/>
            <person name="Andrzejewski T.M."/>
            <person name="Davidsen T.M."/>
            <person name="Wayne K.J."/>
            <person name="Tettelin H."/>
            <person name="Glass J.I."/>
            <person name="Rusch D."/>
            <person name="Podicherti R."/>
            <person name="Tsui H.-C.T."/>
            <person name="Winkler M.E."/>
        </authorList>
    </citation>
    <scope>NUCLEOTIDE SEQUENCE</scope>
</reference>
<name>A0A381QKX5_9ZZZZ</name>
<dbReference type="InterPro" id="IPR023616">
    <property type="entry name" value="Cyt_c_oxase-like_su1_dom"/>
</dbReference>
<sequence length="571" mass="64032">MSQAAAAVQTDTHAEHHEELSFLHKYILPVDHKIIAMQYIFTGMIMAIIGGYFAYAFRMQLAFPGELVPLYGLVGPGEYNMLVTNHGTIMIFWVAMPVLIAGFGNYLIPLMIGCDDMVFPRLNRLSYQIFLVSALVLIASFFVRGGGFGGAWTAYPPLSSVAEYSLTDWGASLWILAVALEFVSFLLGGINFITTTMNARAPGMKMLDIPIAVWFIVVAVILFMASVGPLIAGAVMLFMDQRLGTSFFLPSGGGDPLLWQHLFWFFGHPEVYVVLLPTLGIVADIITVFSRKKLFGYRTVLYTAFATGGLSFVVWAHHQFIAGIDPRMANVFTVTTVLISIPLAEMMFSYIATLYGGSIELKTPMLWALSFLAAFLIGGVTGIYLGASAMDVYFHDSYFVLAHFHYTFFPITIIGMFAALTFWFPKMFGRMMNDTLGKIHFWGTFIPFNCIFLPLFFLGLAGQHRRIYNYDHFPDLATQELQNIRIFATVSMVVMLIFQLVFIYNFFVSMFKGEKAPNNPWNANTLEWSIPSPPPHGNFKTLPTVYRGAYEYSVPGRELDYWPQNEPPEGN</sequence>
<dbReference type="PANTHER" id="PTHR10422:SF18">
    <property type="entry name" value="CYTOCHROME C OXIDASE SUBUNIT 1"/>
    <property type="match status" value="1"/>
</dbReference>
<dbReference type="PRINTS" id="PR01165">
    <property type="entry name" value="CYCOXIDASEI"/>
</dbReference>
<feature type="transmembrane region" description="Helical" evidence="5">
    <location>
        <begin position="328"/>
        <end position="353"/>
    </location>
</feature>
<dbReference type="PROSITE" id="PS00077">
    <property type="entry name" value="COX1_CUB"/>
    <property type="match status" value="1"/>
</dbReference>
<dbReference type="GO" id="GO:0015990">
    <property type="term" value="P:electron transport coupled proton transport"/>
    <property type="evidence" value="ECO:0007669"/>
    <property type="project" value="TreeGrafter"/>
</dbReference>
<evidence type="ECO:0000313" key="7">
    <source>
        <dbReference type="EMBL" id="SUZ79574.1"/>
    </source>
</evidence>
<feature type="transmembrane region" description="Helical" evidence="5">
    <location>
        <begin position="34"/>
        <end position="55"/>
    </location>
</feature>
<dbReference type="InterPro" id="IPR023615">
    <property type="entry name" value="Cyt_c_Oxase_su1_BS"/>
</dbReference>
<keyword evidence="2 5" id="KW-0812">Transmembrane</keyword>
<dbReference type="GO" id="GO:0022904">
    <property type="term" value="P:respiratory electron transport chain"/>
    <property type="evidence" value="ECO:0007669"/>
    <property type="project" value="TreeGrafter"/>
</dbReference>
<evidence type="ECO:0000256" key="5">
    <source>
        <dbReference type="SAM" id="Phobius"/>
    </source>
</evidence>
<feature type="transmembrane region" description="Helical" evidence="5">
    <location>
        <begin position="213"/>
        <end position="238"/>
    </location>
</feature>
<feature type="transmembrane region" description="Helical" evidence="5">
    <location>
        <begin position="406"/>
        <end position="424"/>
    </location>
</feature>